<dbReference type="Proteomes" id="UP001595803">
    <property type="component" value="Unassembled WGS sequence"/>
</dbReference>
<protein>
    <submittedName>
        <fullName evidence="2">N-acetylglucosamine kinase</fullName>
    </submittedName>
</protein>
<comment type="caution">
    <text evidence="2">The sequence shown here is derived from an EMBL/GenBank/DDBJ whole genome shotgun (WGS) entry which is preliminary data.</text>
</comment>
<keyword evidence="3" id="KW-1185">Reference proteome</keyword>
<keyword evidence="2" id="KW-0418">Kinase</keyword>
<keyword evidence="2" id="KW-0808">Transferase</keyword>
<dbReference type="RefSeq" id="WP_322474946.1">
    <property type="nucleotide sequence ID" value="NZ_JBHRZG010000012.1"/>
</dbReference>
<evidence type="ECO:0000313" key="3">
    <source>
        <dbReference type="Proteomes" id="UP001595803"/>
    </source>
</evidence>
<dbReference type="EMBL" id="JBHRZG010000012">
    <property type="protein sequence ID" value="MFC3833605.1"/>
    <property type="molecule type" value="Genomic_DNA"/>
</dbReference>
<evidence type="ECO:0000259" key="1">
    <source>
        <dbReference type="Pfam" id="PF01869"/>
    </source>
</evidence>
<gene>
    <name evidence="2" type="ORF">ACFOSB_12115</name>
</gene>
<dbReference type="SUPFAM" id="SSF53067">
    <property type="entry name" value="Actin-like ATPase domain"/>
    <property type="match status" value="2"/>
</dbReference>
<accession>A0ABV7ZBK0</accession>
<name>A0ABV7ZBK0_9DEIO</name>
<proteinExistence type="predicted"/>
<feature type="domain" description="ATPase BadF/BadG/BcrA/BcrD type" evidence="1">
    <location>
        <begin position="9"/>
        <end position="301"/>
    </location>
</feature>
<dbReference type="Gene3D" id="3.30.420.40">
    <property type="match status" value="2"/>
</dbReference>
<reference evidence="3" key="1">
    <citation type="journal article" date="2019" name="Int. J. Syst. Evol. Microbiol.">
        <title>The Global Catalogue of Microorganisms (GCM) 10K type strain sequencing project: providing services to taxonomists for standard genome sequencing and annotation.</title>
        <authorList>
            <consortium name="The Broad Institute Genomics Platform"/>
            <consortium name="The Broad Institute Genome Sequencing Center for Infectious Disease"/>
            <person name="Wu L."/>
            <person name="Ma J."/>
        </authorList>
    </citation>
    <scope>NUCLEOTIDE SEQUENCE [LARGE SCALE GENOMIC DNA]</scope>
    <source>
        <strain evidence="3">CCTCC AB 2017081</strain>
    </source>
</reference>
<evidence type="ECO:0000313" key="2">
    <source>
        <dbReference type="EMBL" id="MFC3833605.1"/>
    </source>
</evidence>
<dbReference type="InterPro" id="IPR043129">
    <property type="entry name" value="ATPase_NBD"/>
</dbReference>
<dbReference type="Pfam" id="PF01869">
    <property type="entry name" value="BcrAD_BadFG"/>
    <property type="match status" value="1"/>
</dbReference>
<dbReference type="InterPro" id="IPR052519">
    <property type="entry name" value="Euk-type_GlcNAc_Kinase"/>
</dbReference>
<dbReference type="InterPro" id="IPR002731">
    <property type="entry name" value="ATPase_BadF"/>
</dbReference>
<sequence length="329" mass="34004">MTEPVDAVLGIDAGNTKTVALVMETTGRVLGWGRAGSANIYTSVPGALGSVAHAAQAALEHAGRQGHPLRATVLSASGADWPEDFTLLRGALMSWGWATTSDVVNDAVGALRAGSVDGLGVAVVCGTSSGTAARAEGGTPWHSSYWQEPEGAEDLARQTLRAVYRAHLGIDPPTSLSRSVLALLDCPDVPALLHRVTGREQPPVPNPGRLARALLDAADAGDPTCRRIAVRHGEALGDYALAAARMVGLHGDYRLVTSGGVMRHASPVLRDALVQRVQAAHPAVTWHAAALEPVCGAALLAAELAGMTVTARAYATLAATVPHARVFET</sequence>
<organism evidence="2 3">
    <name type="scientific">Deinococcus rufus</name>
    <dbReference type="NCBI Taxonomy" id="2136097"/>
    <lineage>
        <taxon>Bacteria</taxon>
        <taxon>Thermotogati</taxon>
        <taxon>Deinococcota</taxon>
        <taxon>Deinococci</taxon>
        <taxon>Deinococcales</taxon>
        <taxon>Deinococcaceae</taxon>
        <taxon>Deinococcus</taxon>
    </lineage>
</organism>
<dbReference type="PANTHER" id="PTHR43190:SF3">
    <property type="entry name" value="N-ACETYL-D-GLUCOSAMINE KINASE"/>
    <property type="match status" value="1"/>
</dbReference>
<dbReference type="PANTHER" id="PTHR43190">
    <property type="entry name" value="N-ACETYL-D-GLUCOSAMINE KINASE"/>
    <property type="match status" value="1"/>
</dbReference>
<dbReference type="GO" id="GO:0016301">
    <property type="term" value="F:kinase activity"/>
    <property type="evidence" value="ECO:0007669"/>
    <property type="project" value="UniProtKB-KW"/>
</dbReference>